<sequence length="737" mass="83043">MPAPIRLRELIRTIRTARTQAEEREMIQKECAAIRSSFREEDNTYRCRNVAKLLYMHMLGYPAHFGQLECLKLIASQKFTDKRIGYLGAMLLLDERQDVHLLMTNCIKNDLNHSTQYVQGLALCTLGCMGSSEMCRDLAGEVEKLLKTSNSYLRKKYVTKISLCAVHVIRKVPELMEMFLPATKNLLSEKNHGKCKLFFLIVLLTEMCERSPDMLAHFRKLVPQLVRILKNLIMSGYSPEHDVSGISDPFLQVRILRLLRILGKSDDDSSEAMNDILAQVATNTETSKNVGNAILYETVLTIMDIKSESGLRVLAINILGRFLLNNDKNIRYVALTSLLKTVQTDHNAVQRHRSTIVDCLKDLDVSIKRRAMELSFALVNGNNIRGMMKELLYFLDSCDPEFKADCASGVFLAAEKYAPSKRWHIDTIMRVLTTAGSYVRDDSVPNLIQLITNSVEMHAYTVQRLYKALLDDISQQPLVQVASWCIGEYGDLLVSGQCEEEEPIQVTEDEVLDVLEGLLVSNLSTPVTRGYALTAIMKLSTRFSSVNRIKKVVSIYGSSIDVELQQRAVEYNALFKKYDHMRPALLERMPIMEKTATNGPTEIVQTNGETEPSVVEAKHPPPVTQPANQVGALLFGIPPMTAYSKNGLKIDFTFERANPNPNIAVITIHASNSTEADMTDFVFQAAVPKVSTRGQVLHILLHNSQQLRMRIKLTYTHKGSPVQDLAEVNNFPPQSWQ</sequence>
<proteinExistence type="inferred from homology"/>
<evidence type="ECO:0000256" key="3">
    <source>
        <dbReference type="ARBA" id="ARBA00006613"/>
    </source>
</evidence>
<dbReference type="InterPro" id="IPR016024">
    <property type="entry name" value="ARM-type_fold"/>
</dbReference>
<evidence type="ECO:0000256" key="8">
    <source>
        <dbReference type="ARBA" id="ARBA00023329"/>
    </source>
</evidence>
<gene>
    <name evidence="12" type="primary">ap1g1</name>
</gene>
<dbReference type="SMART" id="SM00809">
    <property type="entry name" value="Alpha_adaptinC2"/>
    <property type="match status" value="1"/>
</dbReference>
<dbReference type="SUPFAM" id="SSF48371">
    <property type="entry name" value="ARM repeat"/>
    <property type="match status" value="1"/>
</dbReference>
<dbReference type="Gene3D" id="1.25.10.10">
    <property type="entry name" value="Leucine-rich Repeat Variant"/>
    <property type="match status" value="1"/>
</dbReference>
<dbReference type="Ensembl" id="ENSENLT00000036819.1">
    <property type="protein sequence ID" value="ENSENLP00000035861.1"/>
    <property type="gene ID" value="ENSENLG00000015590.1"/>
</dbReference>
<reference evidence="12" key="3">
    <citation type="submission" date="2025-09" db="UniProtKB">
        <authorList>
            <consortium name="Ensembl"/>
        </authorList>
    </citation>
    <scope>IDENTIFICATION</scope>
</reference>
<evidence type="ECO:0000256" key="4">
    <source>
        <dbReference type="ARBA" id="ARBA00022448"/>
    </source>
</evidence>
<keyword evidence="5 10" id="KW-0653">Protein transport</keyword>
<reference evidence="12" key="2">
    <citation type="submission" date="2025-08" db="UniProtKB">
        <authorList>
            <consortium name="Ensembl"/>
        </authorList>
    </citation>
    <scope>IDENTIFICATION</scope>
</reference>
<dbReference type="InterPro" id="IPR002553">
    <property type="entry name" value="Clathrin/coatomer_adapt-like_N"/>
</dbReference>
<dbReference type="InterPro" id="IPR017107">
    <property type="entry name" value="AP1_complex_gsu"/>
</dbReference>
<name>A0A665VW49_ECHNA</name>
<evidence type="ECO:0000259" key="11">
    <source>
        <dbReference type="PROSITE" id="PS50180"/>
    </source>
</evidence>
<keyword evidence="8 10" id="KW-0968">Cytoplasmic vesicle</keyword>
<dbReference type="Gene3D" id="2.60.40.1230">
    <property type="match status" value="2"/>
</dbReference>
<dbReference type="InterPro" id="IPR013041">
    <property type="entry name" value="Clathrin_app_Ig-like_sf"/>
</dbReference>
<dbReference type="GO" id="GO:0016192">
    <property type="term" value="P:vesicle-mediated transport"/>
    <property type="evidence" value="ECO:0007669"/>
    <property type="project" value="InterPro"/>
</dbReference>
<dbReference type="PROSITE" id="PS50180">
    <property type="entry name" value="GAE"/>
    <property type="match status" value="1"/>
</dbReference>
<dbReference type="InterPro" id="IPR011989">
    <property type="entry name" value="ARM-like"/>
</dbReference>
<feature type="domain" description="GAE" evidence="11">
    <location>
        <begin position="635"/>
        <end position="732"/>
    </location>
</feature>
<dbReference type="Pfam" id="PF02883">
    <property type="entry name" value="Alpha_adaptinC2"/>
    <property type="match status" value="1"/>
</dbReference>
<evidence type="ECO:0000256" key="10">
    <source>
        <dbReference type="PIRNR" id="PIRNR037094"/>
    </source>
</evidence>
<dbReference type="InterPro" id="IPR050840">
    <property type="entry name" value="Adaptor_Complx_Large_Subunit"/>
</dbReference>
<accession>A0A665VW49</accession>
<keyword evidence="6 10" id="KW-0333">Golgi apparatus</keyword>
<dbReference type="PANTHER" id="PTHR22780">
    <property type="entry name" value="ADAPTIN, ALPHA/GAMMA/EPSILON"/>
    <property type="match status" value="1"/>
</dbReference>
<comment type="subcellular location">
    <subcellularLocation>
        <location evidence="1">Cytoplasmic vesicle membrane</location>
    </subcellularLocation>
    <subcellularLocation>
        <location evidence="9">Endomembrane system</location>
        <topology evidence="9">Peripheral membrane protein</topology>
        <orientation evidence="9">Cytoplasmic side</orientation>
    </subcellularLocation>
    <subcellularLocation>
        <location evidence="2">Golgi apparatus</location>
    </subcellularLocation>
</comment>
<organism evidence="12 13">
    <name type="scientific">Echeneis naucrates</name>
    <name type="common">Live sharksucker</name>
    <dbReference type="NCBI Taxonomy" id="173247"/>
    <lineage>
        <taxon>Eukaryota</taxon>
        <taxon>Metazoa</taxon>
        <taxon>Chordata</taxon>
        <taxon>Craniata</taxon>
        <taxon>Vertebrata</taxon>
        <taxon>Euteleostomi</taxon>
        <taxon>Actinopterygii</taxon>
        <taxon>Neopterygii</taxon>
        <taxon>Teleostei</taxon>
        <taxon>Neoteleostei</taxon>
        <taxon>Acanthomorphata</taxon>
        <taxon>Carangaria</taxon>
        <taxon>Carangiformes</taxon>
        <taxon>Echeneidae</taxon>
        <taxon>Echeneis</taxon>
    </lineage>
</organism>
<evidence type="ECO:0000256" key="2">
    <source>
        <dbReference type="ARBA" id="ARBA00004555"/>
    </source>
</evidence>
<evidence type="ECO:0000256" key="7">
    <source>
        <dbReference type="ARBA" id="ARBA00023136"/>
    </source>
</evidence>
<evidence type="ECO:0000256" key="9">
    <source>
        <dbReference type="ARBA" id="ARBA00029433"/>
    </source>
</evidence>
<dbReference type="GO" id="GO:0006886">
    <property type="term" value="P:intracellular protein transport"/>
    <property type="evidence" value="ECO:0007669"/>
    <property type="project" value="UniProtKB-UniRule"/>
</dbReference>
<dbReference type="Pfam" id="PF01602">
    <property type="entry name" value="Adaptin_N"/>
    <property type="match status" value="1"/>
</dbReference>
<dbReference type="SUPFAM" id="SSF49348">
    <property type="entry name" value="Clathrin adaptor appendage domain"/>
    <property type="match status" value="1"/>
</dbReference>
<dbReference type="PIRSF" id="PIRSF037094">
    <property type="entry name" value="AP1_complex_gamma"/>
    <property type="match status" value="1"/>
</dbReference>
<dbReference type="AlphaFoldDB" id="A0A665VW49"/>
<dbReference type="GO" id="GO:0030121">
    <property type="term" value="C:AP-1 adaptor complex"/>
    <property type="evidence" value="ECO:0007669"/>
    <property type="project" value="InterPro"/>
</dbReference>
<keyword evidence="4 10" id="KW-0813">Transport</keyword>
<reference evidence="12" key="1">
    <citation type="submission" date="2021-04" db="EMBL/GenBank/DDBJ databases">
        <authorList>
            <consortium name="Wellcome Sanger Institute Data Sharing"/>
        </authorList>
    </citation>
    <scope>NUCLEOTIDE SEQUENCE [LARGE SCALE GENOMIC DNA]</scope>
</reference>
<dbReference type="Proteomes" id="UP000472264">
    <property type="component" value="Chromosome 3"/>
</dbReference>
<keyword evidence="13" id="KW-1185">Reference proteome</keyword>
<evidence type="ECO:0000313" key="12">
    <source>
        <dbReference type="Ensembl" id="ENSENLP00000035861.1"/>
    </source>
</evidence>
<comment type="similarity">
    <text evidence="3 10">Belongs to the adaptor complexes large subunit family.</text>
</comment>
<protein>
    <recommendedName>
        <fullName evidence="10">AP-1 complex subunit gamma</fullName>
    </recommendedName>
</protein>
<evidence type="ECO:0000256" key="6">
    <source>
        <dbReference type="ARBA" id="ARBA00023034"/>
    </source>
</evidence>
<evidence type="ECO:0000256" key="5">
    <source>
        <dbReference type="ARBA" id="ARBA00022927"/>
    </source>
</evidence>
<evidence type="ECO:0000256" key="1">
    <source>
        <dbReference type="ARBA" id="ARBA00004156"/>
    </source>
</evidence>
<dbReference type="InterPro" id="IPR008153">
    <property type="entry name" value="GAE_dom"/>
</dbReference>
<evidence type="ECO:0000313" key="13">
    <source>
        <dbReference type="Proteomes" id="UP000472264"/>
    </source>
</evidence>
<dbReference type="FunFam" id="1.25.10.10:FF:000030">
    <property type="entry name" value="AP-1 complex subunit gamma"/>
    <property type="match status" value="1"/>
</dbReference>
<keyword evidence="7 10" id="KW-0472">Membrane</keyword>
<dbReference type="InterPro" id="IPR008152">
    <property type="entry name" value="Clathrin_a/b/g-adaptin_app_Ig"/>
</dbReference>